<protein>
    <submittedName>
        <fullName evidence="2">SIMPL domain-containing protein</fullName>
    </submittedName>
</protein>
<dbReference type="Pfam" id="PF04402">
    <property type="entry name" value="SIMPL"/>
    <property type="match status" value="1"/>
</dbReference>
<keyword evidence="1" id="KW-0812">Transmembrane</keyword>
<accession>A0A2J0LKG2</accession>
<dbReference type="GO" id="GO:0006974">
    <property type="term" value="P:DNA damage response"/>
    <property type="evidence" value="ECO:0007669"/>
    <property type="project" value="TreeGrafter"/>
</dbReference>
<evidence type="ECO:0000256" key="1">
    <source>
        <dbReference type="SAM" id="Phobius"/>
    </source>
</evidence>
<proteinExistence type="predicted"/>
<dbReference type="Proteomes" id="UP000231267">
    <property type="component" value="Unassembled WGS sequence"/>
</dbReference>
<dbReference type="Gene3D" id="3.30.70.2970">
    <property type="entry name" value="Protein of unknown function (DUF541), domain 2"/>
    <property type="match status" value="1"/>
</dbReference>
<dbReference type="AlphaFoldDB" id="A0A2J0LKG2"/>
<dbReference type="PANTHER" id="PTHR34387">
    <property type="entry name" value="SLR1258 PROTEIN"/>
    <property type="match status" value="1"/>
</dbReference>
<comment type="caution">
    <text evidence="2">The sequence shown here is derived from an EMBL/GenBank/DDBJ whole genome shotgun (WGS) entry which is preliminary data.</text>
</comment>
<dbReference type="PANTHER" id="PTHR34387:SF2">
    <property type="entry name" value="SLR1258 PROTEIN"/>
    <property type="match status" value="1"/>
</dbReference>
<keyword evidence="1" id="KW-0472">Membrane</keyword>
<keyword evidence="1" id="KW-1133">Transmembrane helix</keyword>
<evidence type="ECO:0000313" key="2">
    <source>
        <dbReference type="EMBL" id="PIW66093.1"/>
    </source>
</evidence>
<dbReference type="PIRSF" id="PIRSF029033">
    <property type="entry name" value="UCP029033"/>
    <property type="match status" value="1"/>
</dbReference>
<dbReference type="InterPro" id="IPR007497">
    <property type="entry name" value="SIMPL/DUF541"/>
</dbReference>
<dbReference type="InterPro" id="IPR016907">
    <property type="entry name" value="UCP029033"/>
</dbReference>
<sequence>MEGVKILRNSQIIILGVCIAVATIVSSMILSKGFLKIMKFTSEKIHVTGSATKEIKSDYIVWKGTFTRRNTDIKAAFSDLKNDLAAIKNYLDSKGVKSEEVVFSQVATGTLYKKNEKGYDTNDIEAYRLSQNVEIKSNDVARIDDVSRQSTELIERGVEFESDAPEYFYTKLDELKIEMLAMATENAKQRAESMIKATDNRIGSIRSARMGVFQITPITSTEVSDWGYNDTSSFDKKVMAVVGVSFAIE</sequence>
<gene>
    <name evidence="2" type="ORF">COW11_05120</name>
</gene>
<reference evidence="2 3" key="1">
    <citation type="submission" date="2017-09" db="EMBL/GenBank/DDBJ databases">
        <title>Depth-based differentiation of microbial function through sediment-hosted aquifers and enrichment of novel symbionts in the deep terrestrial subsurface.</title>
        <authorList>
            <person name="Probst A.J."/>
            <person name="Ladd B."/>
            <person name="Jarett J.K."/>
            <person name="Geller-Mcgrath D.E."/>
            <person name="Sieber C.M."/>
            <person name="Emerson J.B."/>
            <person name="Anantharaman K."/>
            <person name="Thomas B.C."/>
            <person name="Malmstrom R."/>
            <person name="Stieglmeier M."/>
            <person name="Klingl A."/>
            <person name="Woyke T."/>
            <person name="Ryan C.M."/>
            <person name="Banfield J.F."/>
        </authorList>
    </citation>
    <scope>NUCLEOTIDE SEQUENCE [LARGE SCALE GENOMIC DNA]</scope>
    <source>
        <strain evidence="2">CG12_big_fil_rev_8_21_14_0_65_43_15</strain>
    </source>
</reference>
<organism evidence="2 3">
    <name type="scientific">Candidatus Taenaricola geysiri</name>
    <dbReference type="NCBI Taxonomy" id="1974752"/>
    <lineage>
        <taxon>Bacteria</taxon>
        <taxon>Pseudomonadati</taxon>
        <taxon>Candidatus Omnitrophota</taxon>
        <taxon>Candidatus Taenaricola</taxon>
    </lineage>
</organism>
<dbReference type="EMBL" id="PFGP01000118">
    <property type="protein sequence ID" value="PIW66093.1"/>
    <property type="molecule type" value="Genomic_DNA"/>
</dbReference>
<evidence type="ECO:0000313" key="3">
    <source>
        <dbReference type="Proteomes" id="UP000231267"/>
    </source>
</evidence>
<name>A0A2J0LKG2_9BACT</name>
<feature type="transmembrane region" description="Helical" evidence="1">
    <location>
        <begin position="12"/>
        <end position="30"/>
    </location>
</feature>
<dbReference type="InterPro" id="IPR052022">
    <property type="entry name" value="26kDa_periplasmic_antigen"/>
</dbReference>